<sequence length="60" mass="6734">MYAVPELEAVGVDLSLSDVLVPDMAEDTRFCRASETGEMPIALMVLFPSWRQNQRVMSVM</sequence>
<organism evidence="1 2">
    <name type="scientific">Portunus trituberculatus</name>
    <name type="common">Swimming crab</name>
    <name type="synonym">Neptunus trituberculatus</name>
    <dbReference type="NCBI Taxonomy" id="210409"/>
    <lineage>
        <taxon>Eukaryota</taxon>
        <taxon>Metazoa</taxon>
        <taxon>Ecdysozoa</taxon>
        <taxon>Arthropoda</taxon>
        <taxon>Crustacea</taxon>
        <taxon>Multicrustacea</taxon>
        <taxon>Malacostraca</taxon>
        <taxon>Eumalacostraca</taxon>
        <taxon>Eucarida</taxon>
        <taxon>Decapoda</taxon>
        <taxon>Pleocyemata</taxon>
        <taxon>Brachyura</taxon>
        <taxon>Eubrachyura</taxon>
        <taxon>Portunoidea</taxon>
        <taxon>Portunidae</taxon>
        <taxon>Portuninae</taxon>
        <taxon>Portunus</taxon>
    </lineage>
</organism>
<evidence type="ECO:0000313" key="1">
    <source>
        <dbReference type="EMBL" id="MPC17697.1"/>
    </source>
</evidence>
<protein>
    <submittedName>
        <fullName evidence="1">Uncharacterized protein</fullName>
    </submittedName>
</protein>
<dbReference type="EMBL" id="VSRR010000613">
    <property type="protein sequence ID" value="MPC17697.1"/>
    <property type="molecule type" value="Genomic_DNA"/>
</dbReference>
<name>A0A5B7D903_PORTR</name>
<gene>
    <name evidence="1" type="ORF">E2C01_010561</name>
</gene>
<dbReference type="AlphaFoldDB" id="A0A5B7D903"/>
<accession>A0A5B7D903</accession>
<proteinExistence type="predicted"/>
<evidence type="ECO:0000313" key="2">
    <source>
        <dbReference type="Proteomes" id="UP000324222"/>
    </source>
</evidence>
<dbReference type="Proteomes" id="UP000324222">
    <property type="component" value="Unassembled WGS sequence"/>
</dbReference>
<comment type="caution">
    <text evidence="1">The sequence shown here is derived from an EMBL/GenBank/DDBJ whole genome shotgun (WGS) entry which is preliminary data.</text>
</comment>
<reference evidence="1 2" key="1">
    <citation type="submission" date="2019-05" db="EMBL/GenBank/DDBJ databases">
        <title>Another draft genome of Portunus trituberculatus and its Hox gene families provides insights of decapod evolution.</title>
        <authorList>
            <person name="Jeong J.-H."/>
            <person name="Song I."/>
            <person name="Kim S."/>
            <person name="Choi T."/>
            <person name="Kim D."/>
            <person name="Ryu S."/>
            <person name="Kim W."/>
        </authorList>
    </citation>
    <scope>NUCLEOTIDE SEQUENCE [LARGE SCALE GENOMIC DNA]</scope>
    <source>
        <tissue evidence="1">Muscle</tissue>
    </source>
</reference>
<keyword evidence="2" id="KW-1185">Reference proteome</keyword>